<dbReference type="Gene3D" id="3.30.1660.10">
    <property type="entry name" value="Flavin-binding protein dodecin"/>
    <property type="match status" value="3"/>
</dbReference>
<dbReference type="InterPro" id="IPR025539">
    <property type="entry name" value="YdgH"/>
</dbReference>
<reference evidence="4" key="1">
    <citation type="submission" date="2022-12" db="EMBL/GenBank/DDBJ databases">
        <title>Complete genome sequence of an Australian strain of Rouxiella badensis DAR84756 and resolution of the R. badensis DSM100043 and R. chamberiensis DSM28324 genomes.</title>
        <authorList>
            <person name="Paul S."/>
            <person name="Anderson P.J."/>
            <person name="Maynard G."/>
            <person name="Dyall-Smith M."/>
            <person name="Kudinha T."/>
        </authorList>
    </citation>
    <scope>NUCLEOTIDE SEQUENCE</scope>
    <source>
        <strain evidence="4">DSM 28324</strain>
    </source>
</reference>
<evidence type="ECO:0000259" key="3">
    <source>
        <dbReference type="Pfam" id="PF07338"/>
    </source>
</evidence>
<feature type="domain" description="YdgH/BhsA/McbA-like" evidence="3">
    <location>
        <begin position="39"/>
        <end position="95"/>
    </location>
</feature>
<dbReference type="InterPro" id="IPR051096">
    <property type="entry name" value="BhsA/McbA_stress_biofilm_assoc"/>
</dbReference>
<name>A0ABY7HU38_9GAMM</name>
<sequence length="324" mass="34721">MKQTKTIIASAVVLLVSQFSVLSAAQAAEEISPEKAAALKPFDRIAFTGRFNNLGDASDEASKRADQLGADYFYILDTNSLSDSGNWRVVADVYHKDAPKVADKPRAQSVNGVSGIKQLPKTVAYQLEPYDTVTVSGLFHSQPDVLEAIGKAAKEKGADSFFIVRQIDANNGGNQYVTAFIYKKDAPKRITQSPDAIPADSDAGRAALAAGGAAAKKVEIPGVASSDSPSRKVGNFFETQSSTGKRYSVTLPDGKKIEEVNNVTAAQMTPFDTVTFTGHFNSITDVSEEVAKRAADKGAKFYHVTRQWQNKSGGNLTVTADLFK</sequence>
<protein>
    <submittedName>
        <fullName evidence="4">DUF1471 family protein YdgH</fullName>
    </submittedName>
</protein>
<dbReference type="PANTHER" id="PTHR34156">
    <property type="entry name" value="OUTER MEMBRANE PROTEIN-RELATED-RELATED"/>
    <property type="match status" value="1"/>
</dbReference>
<feature type="domain" description="YdgH/BhsA/McbA-like" evidence="3">
    <location>
        <begin position="127"/>
        <end position="183"/>
    </location>
</feature>
<evidence type="ECO:0000256" key="1">
    <source>
        <dbReference type="ARBA" id="ARBA00022729"/>
    </source>
</evidence>
<keyword evidence="5" id="KW-1185">Reference proteome</keyword>
<dbReference type="InterPro" id="IPR036275">
    <property type="entry name" value="YdgH-like_sf"/>
</dbReference>
<organism evidence="4 5">
    <name type="scientific">Rouxiella chamberiensis</name>
    <dbReference type="NCBI Taxonomy" id="1513468"/>
    <lineage>
        <taxon>Bacteria</taxon>
        <taxon>Pseudomonadati</taxon>
        <taxon>Pseudomonadota</taxon>
        <taxon>Gammaproteobacteria</taxon>
        <taxon>Enterobacterales</taxon>
        <taxon>Yersiniaceae</taxon>
        <taxon>Rouxiella</taxon>
    </lineage>
</organism>
<evidence type="ECO:0000256" key="2">
    <source>
        <dbReference type="SAM" id="SignalP"/>
    </source>
</evidence>
<dbReference type="InterPro" id="IPR010854">
    <property type="entry name" value="YdgH/BhsA/McbA-like_dom"/>
</dbReference>
<feature type="signal peptide" evidence="2">
    <location>
        <begin position="1"/>
        <end position="24"/>
    </location>
</feature>
<accession>A0ABY7HU38</accession>
<feature type="chain" id="PRO_5046683364" evidence="2">
    <location>
        <begin position="25"/>
        <end position="324"/>
    </location>
</feature>
<dbReference type="SUPFAM" id="SSF159871">
    <property type="entry name" value="YdgH-like"/>
    <property type="match status" value="3"/>
</dbReference>
<keyword evidence="1 2" id="KW-0732">Signal</keyword>
<dbReference type="PANTHER" id="PTHR34156:SF2">
    <property type="entry name" value="PROTEIN YDGH"/>
    <property type="match status" value="1"/>
</dbReference>
<proteinExistence type="predicted"/>
<feature type="domain" description="YdgH/BhsA/McbA-like" evidence="3">
    <location>
        <begin position="268"/>
        <end position="324"/>
    </location>
</feature>
<gene>
    <name evidence="4" type="primary">ydgH</name>
    <name evidence="4" type="ORF">O1V66_07735</name>
</gene>
<dbReference type="RefSeq" id="WP_045047742.1">
    <property type="nucleotide sequence ID" value="NZ_CP114058.1"/>
</dbReference>
<evidence type="ECO:0000313" key="5">
    <source>
        <dbReference type="Proteomes" id="UP001164712"/>
    </source>
</evidence>
<dbReference type="NCBIfam" id="NF040471">
    <property type="entry name" value="ydgH_STM1478"/>
    <property type="match status" value="1"/>
</dbReference>
<dbReference type="EMBL" id="CP114058">
    <property type="protein sequence ID" value="WAT02472.1"/>
    <property type="molecule type" value="Genomic_DNA"/>
</dbReference>
<dbReference type="InterPro" id="IPR025543">
    <property type="entry name" value="Dodecin-like"/>
</dbReference>
<evidence type="ECO:0000313" key="4">
    <source>
        <dbReference type="EMBL" id="WAT02472.1"/>
    </source>
</evidence>
<dbReference type="Pfam" id="PF07338">
    <property type="entry name" value="YdgH_BhsA-like"/>
    <property type="match status" value="3"/>
</dbReference>
<dbReference type="Proteomes" id="UP001164712">
    <property type="component" value="Chromosome"/>
</dbReference>